<name>A0A2T4U1U3_9BACI</name>
<dbReference type="Gene3D" id="3.90.1490.10">
    <property type="entry name" value="putative n-type atp pyrophosphatase, domain 2"/>
    <property type="match status" value="1"/>
</dbReference>
<dbReference type="InterPro" id="IPR002761">
    <property type="entry name" value="Diphthami_syn_dom"/>
</dbReference>
<dbReference type="GO" id="GO:0017183">
    <property type="term" value="P:protein histidyl modification to diphthamide"/>
    <property type="evidence" value="ECO:0007669"/>
    <property type="project" value="TreeGrafter"/>
</dbReference>
<sequence>MIEQKNFFTSWSGGKDSALAHYKAVQEGGKPVCLLSMFEENEEYSRSHALPYGVILAQADAMGLPLLVRGASWQTYESQFLDVLDVMKRNGITHGVFGDIDLEDHLVWVEQNCSRKDIQAYHPLRYKERRKVLDELLDAGFEAVIVVVDEEKLPSSFLGKEMNEETIQEIEQLGVDPCGEEGEFHTLIVDGPMFNKRIPVDFKEIEHHDHYAFLPVKLQVG</sequence>
<dbReference type="AlphaFoldDB" id="A0A2T4U1U3"/>
<protein>
    <submittedName>
        <fullName evidence="2">Adenosine nucleotide hydrolase</fullName>
    </submittedName>
</protein>
<dbReference type="InterPro" id="IPR014729">
    <property type="entry name" value="Rossmann-like_a/b/a_fold"/>
</dbReference>
<dbReference type="Pfam" id="PF01902">
    <property type="entry name" value="Diphthami_syn_2"/>
    <property type="match status" value="1"/>
</dbReference>
<dbReference type="CDD" id="cd01994">
    <property type="entry name" value="AANH_PF0828-like"/>
    <property type="match status" value="1"/>
</dbReference>
<evidence type="ECO:0000259" key="1">
    <source>
        <dbReference type="Pfam" id="PF01902"/>
    </source>
</evidence>
<dbReference type="Proteomes" id="UP000240509">
    <property type="component" value="Unassembled WGS sequence"/>
</dbReference>
<dbReference type="GO" id="GO:0017178">
    <property type="term" value="F:diphthine-ammonia ligase activity"/>
    <property type="evidence" value="ECO:0007669"/>
    <property type="project" value="TreeGrafter"/>
</dbReference>
<dbReference type="Gene3D" id="3.40.50.620">
    <property type="entry name" value="HUPs"/>
    <property type="match status" value="1"/>
</dbReference>
<accession>A0A2T4U1U3</accession>
<dbReference type="SUPFAM" id="SSF52402">
    <property type="entry name" value="Adenine nucleotide alpha hydrolases-like"/>
    <property type="match status" value="1"/>
</dbReference>
<dbReference type="PANTHER" id="PTHR12196">
    <property type="entry name" value="DOMAIN OF UNKNOWN FUNCTION 71 DUF71 -CONTAINING PROTEIN"/>
    <property type="match status" value="1"/>
</dbReference>
<dbReference type="PIRSF" id="PIRSF039123">
    <property type="entry name" value="Diphthamide_synthase"/>
    <property type="match status" value="1"/>
</dbReference>
<proteinExistence type="predicted"/>
<feature type="domain" description="Diphthamide synthase" evidence="1">
    <location>
        <begin position="11"/>
        <end position="218"/>
    </location>
</feature>
<evidence type="ECO:0000313" key="2">
    <source>
        <dbReference type="EMBL" id="PTL37344.1"/>
    </source>
</evidence>
<dbReference type="EMBL" id="PZJJ01000060">
    <property type="protein sequence ID" value="PTL37344.1"/>
    <property type="molecule type" value="Genomic_DNA"/>
</dbReference>
<reference evidence="2 3" key="1">
    <citation type="submission" date="2018-03" db="EMBL/GenBank/DDBJ databases">
        <title>Alkalicoccus saliphilus sp. nov., isolated from a mineral pool.</title>
        <authorList>
            <person name="Zhao B."/>
        </authorList>
    </citation>
    <scope>NUCLEOTIDE SEQUENCE [LARGE SCALE GENOMIC DNA]</scope>
    <source>
        <strain evidence="2 3">6AG</strain>
    </source>
</reference>
<dbReference type="PANTHER" id="PTHR12196:SF2">
    <property type="entry name" value="DIPHTHINE--AMMONIA LIGASE"/>
    <property type="match status" value="1"/>
</dbReference>
<gene>
    <name evidence="2" type="ORF">C6Y45_16930</name>
</gene>
<organism evidence="2 3">
    <name type="scientific">Alkalicoccus saliphilus</name>
    <dbReference type="NCBI Taxonomy" id="200989"/>
    <lineage>
        <taxon>Bacteria</taxon>
        <taxon>Bacillati</taxon>
        <taxon>Bacillota</taxon>
        <taxon>Bacilli</taxon>
        <taxon>Bacillales</taxon>
        <taxon>Bacillaceae</taxon>
        <taxon>Alkalicoccus</taxon>
    </lineage>
</organism>
<dbReference type="OrthoDB" id="3572539at2"/>
<dbReference type="InterPro" id="IPR030662">
    <property type="entry name" value="DPH6/MJ0570"/>
</dbReference>
<keyword evidence="3" id="KW-1185">Reference proteome</keyword>
<dbReference type="NCBIfam" id="TIGR00290">
    <property type="entry name" value="MJ0570_dom"/>
    <property type="match status" value="1"/>
</dbReference>
<evidence type="ECO:0000313" key="3">
    <source>
        <dbReference type="Proteomes" id="UP000240509"/>
    </source>
</evidence>
<dbReference type="GO" id="GO:0016787">
    <property type="term" value="F:hydrolase activity"/>
    <property type="evidence" value="ECO:0007669"/>
    <property type="project" value="UniProtKB-KW"/>
</dbReference>
<comment type="caution">
    <text evidence="2">The sequence shown here is derived from an EMBL/GenBank/DDBJ whole genome shotgun (WGS) entry which is preliminary data.</text>
</comment>
<dbReference type="RefSeq" id="WP_107586405.1">
    <property type="nucleotide sequence ID" value="NZ_PZJJ01000060.1"/>
</dbReference>
<keyword evidence="2" id="KW-0378">Hydrolase</keyword>